<gene>
    <name evidence="4" type="ORF">K489DRAFT_70564</name>
</gene>
<feature type="coiled-coil region" evidence="1">
    <location>
        <begin position="367"/>
        <end position="397"/>
    </location>
</feature>
<dbReference type="GeneID" id="54366655"/>
<dbReference type="GO" id="GO:0016592">
    <property type="term" value="C:mediator complex"/>
    <property type="evidence" value="ECO:0007669"/>
    <property type="project" value="TreeGrafter"/>
</dbReference>
<evidence type="ECO:0000256" key="2">
    <source>
        <dbReference type="SAM" id="MobiDB-lite"/>
    </source>
</evidence>
<accession>A0A6J3LYB7</accession>
<feature type="compositionally biased region" description="Basic and acidic residues" evidence="2">
    <location>
        <begin position="197"/>
        <end position="209"/>
    </location>
</feature>
<feature type="compositionally biased region" description="Basic residues" evidence="2">
    <location>
        <begin position="37"/>
        <end position="47"/>
    </location>
</feature>
<dbReference type="PANTHER" id="PTHR46007:SF8">
    <property type="entry name" value="C2H2-TYPE DOMAIN-CONTAINING PROTEIN"/>
    <property type="match status" value="1"/>
</dbReference>
<dbReference type="GO" id="GO:0003713">
    <property type="term" value="F:transcription coactivator activity"/>
    <property type="evidence" value="ECO:0007669"/>
    <property type="project" value="TreeGrafter"/>
</dbReference>
<evidence type="ECO:0000256" key="1">
    <source>
        <dbReference type="SAM" id="Coils"/>
    </source>
</evidence>
<reference evidence="4" key="1">
    <citation type="submission" date="2020-01" db="EMBL/GenBank/DDBJ databases">
        <authorList>
            <consortium name="DOE Joint Genome Institute"/>
            <person name="Haridas S."/>
            <person name="Albert R."/>
            <person name="Binder M."/>
            <person name="Bloem J."/>
            <person name="Labutti K."/>
            <person name="Salamov A."/>
            <person name="Andreopoulos B."/>
            <person name="Baker S.E."/>
            <person name="Barry K."/>
            <person name="Bills G."/>
            <person name="Bluhm B.H."/>
            <person name="Cannon C."/>
            <person name="Castanera R."/>
            <person name="Culley D.E."/>
            <person name="Daum C."/>
            <person name="Ezra D."/>
            <person name="Gonzalez J.B."/>
            <person name="Henrissat B."/>
            <person name="Kuo A."/>
            <person name="Liang C."/>
            <person name="Lipzen A."/>
            <person name="Lutzoni F."/>
            <person name="Magnuson J."/>
            <person name="Mondo S."/>
            <person name="Nolan M."/>
            <person name="Ohm R."/>
            <person name="Pangilinan J."/>
            <person name="Park H.-J."/>
            <person name="Ramirez L."/>
            <person name="Alfaro M."/>
            <person name="Sun H."/>
            <person name="Tritt A."/>
            <person name="Yoshinaga Y."/>
            <person name="Zwiers L.-H."/>
            <person name="Turgeon B.G."/>
            <person name="Goodwin S.B."/>
            <person name="Spatafora J.W."/>
            <person name="Crous P.W."/>
            <person name="Grigoriev I.V."/>
        </authorList>
    </citation>
    <scope>NUCLEOTIDE SEQUENCE</scope>
    <source>
        <strain evidence="4">CBS 342.82</strain>
    </source>
</reference>
<dbReference type="PANTHER" id="PTHR46007">
    <property type="entry name" value="MEDIATOR OF RNA POLYMERASE II TRANSCRIPTION SUBUNIT 12"/>
    <property type="match status" value="1"/>
</dbReference>
<keyword evidence="1" id="KW-0175">Coiled coil</keyword>
<dbReference type="Proteomes" id="UP000504637">
    <property type="component" value="Unplaced"/>
</dbReference>
<sequence>MSVDDMLWWLYDTYKIVVGTRTIRRVFERKGDKGLTKVKGKSFRRRSTNGGAEEGEDDTIMASEGLHDGLSQGQPLQNADAQYQSPFAPMTSELPAEQQLVQAFQQQTAQHTYPPPPTTDLDGDLPDDEETLQLQLEQIALQKREVELKLKMRRLQSSRGISTTQPAVASDPSPSILYNPNAVIPTGPKRDSRSKKKIEESKRRTAERQERMLRELERRSRRRDHLTAEWVTSKDIWPLRAQGLLADLMHRYACYTFGQNSQESFEVMYQELYQLVDLTKGDWLPGLHDEMLRERMKRKMGQLRAKMQKTGEIVPRNDGYGGFQKSEDYTGEQAGAMVGGADESELVSELTGSLAAGDEDASAAAVVAAAAAAVQQQQQQQQQAQQAQQQAQQSQQQQQQSQQPQQIHYEPVVPDHHLQTSLPYAISPQYPMMDQNLLRAQGPFFTESHM</sequence>
<feature type="region of interest" description="Disordered" evidence="2">
    <location>
        <begin position="37"/>
        <end position="58"/>
    </location>
</feature>
<protein>
    <submittedName>
        <fullName evidence="4">Uncharacterized protein</fullName>
    </submittedName>
</protein>
<reference evidence="4" key="3">
    <citation type="submission" date="2025-08" db="UniProtKB">
        <authorList>
            <consortium name="RefSeq"/>
        </authorList>
    </citation>
    <scope>IDENTIFICATION</scope>
    <source>
        <strain evidence="4">CBS 342.82</strain>
    </source>
</reference>
<feature type="region of interest" description="Disordered" evidence="2">
    <location>
        <begin position="156"/>
        <end position="209"/>
    </location>
</feature>
<keyword evidence="3" id="KW-1185">Reference proteome</keyword>
<organism evidence="4">
    <name type="scientific">Dissoconium aciculare CBS 342.82</name>
    <dbReference type="NCBI Taxonomy" id="1314786"/>
    <lineage>
        <taxon>Eukaryota</taxon>
        <taxon>Fungi</taxon>
        <taxon>Dikarya</taxon>
        <taxon>Ascomycota</taxon>
        <taxon>Pezizomycotina</taxon>
        <taxon>Dothideomycetes</taxon>
        <taxon>Dothideomycetidae</taxon>
        <taxon>Mycosphaerellales</taxon>
        <taxon>Dissoconiaceae</taxon>
        <taxon>Dissoconium</taxon>
    </lineage>
</organism>
<dbReference type="RefSeq" id="XP_033456648.1">
    <property type="nucleotide sequence ID" value="XM_033608854.1"/>
</dbReference>
<reference evidence="4" key="2">
    <citation type="submission" date="2020-04" db="EMBL/GenBank/DDBJ databases">
        <authorList>
            <consortium name="NCBI Genome Project"/>
        </authorList>
    </citation>
    <scope>NUCLEOTIDE SEQUENCE</scope>
    <source>
        <strain evidence="4">CBS 342.82</strain>
    </source>
</reference>
<dbReference type="AlphaFoldDB" id="A0A6J3LYB7"/>
<feature type="compositionally biased region" description="Polar residues" evidence="2">
    <location>
        <begin position="157"/>
        <end position="178"/>
    </location>
</feature>
<proteinExistence type="predicted"/>
<evidence type="ECO:0000313" key="3">
    <source>
        <dbReference type="Proteomes" id="UP000504637"/>
    </source>
</evidence>
<dbReference type="InterPro" id="IPR051647">
    <property type="entry name" value="Mediator_comp_sub12"/>
</dbReference>
<evidence type="ECO:0000313" key="4">
    <source>
        <dbReference type="RefSeq" id="XP_033456648.1"/>
    </source>
</evidence>
<dbReference type="GO" id="GO:0045944">
    <property type="term" value="P:positive regulation of transcription by RNA polymerase II"/>
    <property type="evidence" value="ECO:0007669"/>
    <property type="project" value="TreeGrafter"/>
</dbReference>
<dbReference type="OrthoDB" id="3255572at2759"/>
<name>A0A6J3LYB7_9PEZI</name>